<evidence type="ECO:0000256" key="2">
    <source>
        <dbReference type="ARBA" id="ARBA00022704"/>
    </source>
</evidence>
<keyword evidence="5" id="KW-0804">Transcription</keyword>
<dbReference type="AlphaFoldDB" id="A0A1H9YJ75"/>
<dbReference type="EMBL" id="FOHQ01000001">
    <property type="protein sequence ID" value="SES69114.1"/>
    <property type="molecule type" value="Genomic_DNA"/>
</dbReference>
<dbReference type="InterPro" id="IPR018990">
    <property type="entry name" value="Prot_inh_I42_chagasin"/>
</dbReference>
<dbReference type="Pfam" id="PF12840">
    <property type="entry name" value="HTH_20"/>
    <property type="match status" value="1"/>
</dbReference>
<dbReference type="SUPFAM" id="SSF141066">
    <property type="entry name" value="ICP-like"/>
    <property type="match status" value="2"/>
</dbReference>
<dbReference type="Gene3D" id="2.60.40.2020">
    <property type="match status" value="1"/>
</dbReference>
<evidence type="ECO:0000313" key="10">
    <source>
        <dbReference type="Proteomes" id="UP000243338"/>
    </source>
</evidence>
<dbReference type="Proteomes" id="UP000243338">
    <property type="component" value="Unassembled WGS sequence"/>
</dbReference>
<evidence type="ECO:0000256" key="3">
    <source>
        <dbReference type="ARBA" id="ARBA00023015"/>
    </source>
</evidence>
<dbReference type="InterPro" id="IPR036331">
    <property type="entry name" value="Chagasin-like_sf"/>
</dbReference>
<protein>
    <submittedName>
        <fullName evidence="9">Predicted secreted protein</fullName>
    </submittedName>
</protein>
<organism evidence="9 10">
    <name type="scientific">Methanococcoides vulcani</name>
    <dbReference type="NCBI Taxonomy" id="1353158"/>
    <lineage>
        <taxon>Archaea</taxon>
        <taxon>Methanobacteriati</taxon>
        <taxon>Methanobacteriota</taxon>
        <taxon>Stenosarchaea group</taxon>
        <taxon>Methanomicrobia</taxon>
        <taxon>Methanosarcinales</taxon>
        <taxon>Methanosarcinaceae</taxon>
        <taxon>Methanococcoides</taxon>
    </lineage>
</organism>
<keyword evidence="4" id="KW-0238">DNA-binding</keyword>
<dbReference type="CDD" id="cd00090">
    <property type="entry name" value="HTH_ARSR"/>
    <property type="match status" value="1"/>
</dbReference>
<dbReference type="PANTHER" id="PTHR43132:SF2">
    <property type="entry name" value="ARSENICAL RESISTANCE OPERON REPRESSOR ARSR-RELATED"/>
    <property type="match status" value="1"/>
</dbReference>
<evidence type="ECO:0000256" key="6">
    <source>
        <dbReference type="SAM" id="MobiDB-lite"/>
    </source>
</evidence>
<dbReference type="InterPro" id="IPR036388">
    <property type="entry name" value="WH-like_DNA-bd_sf"/>
</dbReference>
<accession>A0A1H9YJ75</accession>
<dbReference type="InterPro" id="IPR001845">
    <property type="entry name" value="HTH_ArsR_DNA-bd_dom"/>
</dbReference>
<dbReference type="STRING" id="1353158.SAMN04488587_0611"/>
<gene>
    <name evidence="9" type="ORF">SAMN04488587_0611</name>
</gene>
<dbReference type="InterPro" id="IPR036390">
    <property type="entry name" value="WH_DNA-bd_sf"/>
</dbReference>
<reference evidence="10" key="1">
    <citation type="submission" date="2016-10" db="EMBL/GenBank/DDBJ databases">
        <authorList>
            <person name="Varghese N."/>
            <person name="Submissions S."/>
        </authorList>
    </citation>
    <scope>NUCLEOTIDE SEQUENCE [LARGE SCALE GENOMIC DNA]</scope>
    <source>
        <strain evidence="10">SLH 33</strain>
    </source>
</reference>
<feature type="domain" description="HTH arsR-type" evidence="8">
    <location>
        <begin position="44"/>
        <end position="124"/>
    </location>
</feature>
<feature type="transmembrane region" description="Helical" evidence="7">
    <location>
        <begin position="268"/>
        <end position="288"/>
    </location>
</feature>
<feature type="transmembrane region" description="Helical" evidence="7">
    <location>
        <begin position="231"/>
        <end position="248"/>
    </location>
</feature>
<evidence type="ECO:0000256" key="1">
    <source>
        <dbReference type="ARBA" id="ARBA00022690"/>
    </source>
</evidence>
<keyword evidence="7" id="KW-0812">Transmembrane</keyword>
<evidence type="ECO:0000256" key="7">
    <source>
        <dbReference type="SAM" id="Phobius"/>
    </source>
</evidence>
<feature type="compositionally biased region" description="Polar residues" evidence="6">
    <location>
        <begin position="1"/>
        <end position="13"/>
    </location>
</feature>
<keyword evidence="2" id="KW-0789">Thiol protease inhibitor</keyword>
<name>A0A1H9YJ75_9EURY</name>
<dbReference type="GO" id="GO:0003700">
    <property type="term" value="F:DNA-binding transcription factor activity"/>
    <property type="evidence" value="ECO:0007669"/>
    <property type="project" value="InterPro"/>
</dbReference>
<evidence type="ECO:0000256" key="4">
    <source>
        <dbReference type="ARBA" id="ARBA00023125"/>
    </source>
</evidence>
<dbReference type="SUPFAM" id="SSF46785">
    <property type="entry name" value="Winged helix' DNA-binding domain"/>
    <property type="match status" value="1"/>
</dbReference>
<evidence type="ECO:0000256" key="5">
    <source>
        <dbReference type="ARBA" id="ARBA00023163"/>
    </source>
</evidence>
<dbReference type="Gene3D" id="1.10.10.10">
    <property type="entry name" value="Winged helix-like DNA-binding domain superfamily/Winged helix DNA-binding domain"/>
    <property type="match status" value="1"/>
</dbReference>
<keyword evidence="3" id="KW-0805">Transcription regulation</keyword>
<dbReference type="InterPro" id="IPR051011">
    <property type="entry name" value="Metal_resp_trans_reg"/>
</dbReference>
<dbReference type="SMART" id="SM00418">
    <property type="entry name" value="HTH_ARSR"/>
    <property type="match status" value="1"/>
</dbReference>
<feature type="transmembrane region" description="Helical" evidence="7">
    <location>
        <begin position="140"/>
        <end position="157"/>
    </location>
</feature>
<keyword evidence="10" id="KW-1185">Reference proteome</keyword>
<sequence>MRSTSGANMVTKNVENKNKAETEDADQESSDNVVVLPLNEDSKKITQTLSNEKSLKILDLLSEEPMSATDISKKLGLSITTIKYNIDSLLEADLIKVHRIKWSSKGREVKIYEPVQKLIIVAPGNMNVNRASIISMLQQYIGVIGAAFLGAAGLQYLSRPVAIGNGDAFTAPAMMAYDMEEEVLREAPMDMLASPEAGEVVEEVAKAVPEEAAPQLMDSVHTFFSDLSDNIGLWFFLGCLFAVLLMVIKGRYYDNASSSTKRSVKRYLLPVMLVGVVMAALSVGMVPAEDDQFVFPEVEKMPADYVFTEEDNGSTVSVKAGSIVRIDLDAPSDGYWDLSGRDDLSIKEEGYGYSSSYSPVDDDSVYGWTFEALSIGEKSIMVEYNSWNGQSSVPEDFEMTLVVEGDHELYPSFIVDGYYFGNAIEIKEGEWMLIRLFESTADTYTWNMTLTDGLQVRGDEFIPQSEGSLYGQHEWEIEAIAVGGQNVSAVYMQPEVNLTGYEQTLDLTVRVL</sequence>
<evidence type="ECO:0000313" key="9">
    <source>
        <dbReference type="EMBL" id="SES69114.1"/>
    </source>
</evidence>
<keyword evidence="7" id="KW-0472">Membrane</keyword>
<dbReference type="InterPro" id="IPR011991">
    <property type="entry name" value="ArsR-like_HTH"/>
</dbReference>
<keyword evidence="1" id="KW-0646">Protease inhibitor</keyword>
<feature type="region of interest" description="Disordered" evidence="6">
    <location>
        <begin position="1"/>
        <end position="33"/>
    </location>
</feature>
<dbReference type="GO" id="GO:0004869">
    <property type="term" value="F:cysteine-type endopeptidase inhibitor activity"/>
    <property type="evidence" value="ECO:0007669"/>
    <property type="project" value="UniProtKB-KW"/>
</dbReference>
<keyword evidence="7" id="KW-1133">Transmembrane helix</keyword>
<evidence type="ECO:0000259" key="8">
    <source>
        <dbReference type="SMART" id="SM00418"/>
    </source>
</evidence>
<dbReference type="Pfam" id="PF09394">
    <property type="entry name" value="Inhibitor_I42"/>
    <property type="match status" value="1"/>
</dbReference>
<dbReference type="PANTHER" id="PTHR43132">
    <property type="entry name" value="ARSENICAL RESISTANCE OPERON REPRESSOR ARSR-RELATED"/>
    <property type="match status" value="1"/>
</dbReference>
<dbReference type="GO" id="GO:0003677">
    <property type="term" value="F:DNA binding"/>
    <property type="evidence" value="ECO:0007669"/>
    <property type="project" value="UniProtKB-KW"/>
</dbReference>
<proteinExistence type="predicted"/>